<sequence>MDERLPGMAERRLPSAERRAQLVGIARDVIATEGTDALTLAYLASRAGISKPVVYDHFSSRSALLLSLYQDFDQRHLADLHAAIAHTPPDLRQRVEAIATAHVACIVSQGVELSGVVAALAGTPALEKVRRESERRYVDICRQAIRSADGAADLGKEAAIAFVGAADALGHAAARETISPELARSTITTVLLSLVNASG</sequence>
<name>A0A0N0S4V8_9ACTN</name>
<evidence type="ECO:0000256" key="1">
    <source>
        <dbReference type="ARBA" id="ARBA00023125"/>
    </source>
</evidence>
<dbReference type="PROSITE" id="PS50977">
    <property type="entry name" value="HTH_TETR_2"/>
    <property type="match status" value="1"/>
</dbReference>
<evidence type="ECO:0000259" key="3">
    <source>
        <dbReference type="PROSITE" id="PS50977"/>
    </source>
</evidence>
<accession>A0A0N0S4V8</accession>
<dbReference type="PANTHER" id="PTHR30055">
    <property type="entry name" value="HTH-TYPE TRANSCRIPTIONAL REGULATOR RUTR"/>
    <property type="match status" value="1"/>
</dbReference>
<protein>
    <recommendedName>
        <fullName evidence="3">HTH tetR-type domain-containing protein</fullName>
    </recommendedName>
</protein>
<dbReference type="InterPro" id="IPR050109">
    <property type="entry name" value="HTH-type_TetR-like_transc_reg"/>
</dbReference>
<dbReference type="InterPro" id="IPR001647">
    <property type="entry name" value="HTH_TetR"/>
</dbReference>
<dbReference type="InterPro" id="IPR009057">
    <property type="entry name" value="Homeodomain-like_sf"/>
</dbReference>
<gene>
    <name evidence="4" type="ORF">ADK41_35845</name>
</gene>
<keyword evidence="5" id="KW-1185">Reference proteome</keyword>
<dbReference type="PRINTS" id="PR00455">
    <property type="entry name" value="HTHTETR"/>
</dbReference>
<dbReference type="GO" id="GO:0000976">
    <property type="term" value="F:transcription cis-regulatory region binding"/>
    <property type="evidence" value="ECO:0007669"/>
    <property type="project" value="TreeGrafter"/>
</dbReference>
<dbReference type="Pfam" id="PF00440">
    <property type="entry name" value="TetR_N"/>
    <property type="match status" value="1"/>
</dbReference>
<dbReference type="AlphaFoldDB" id="A0A0N0S4V8"/>
<comment type="caution">
    <text evidence="4">The sequence shown here is derived from an EMBL/GenBank/DDBJ whole genome shotgun (WGS) entry which is preliminary data.</text>
</comment>
<dbReference type="PANTHER" id="PTHR30055:SF223">
    <property type="entry name" value="HTH-TYPE TRANSCRIPTIONAL REGULATOR UIDR"/>
    <property type="match status" value="1"/>
</dbReference>
<feature type="DNA-binding region" description="H-T-H motif" evidence="2">
    <location>
        <begin position="39"/>
        <end position="58"/>
    </location>
</feature>
<dbReference type="EMBL" id="LGCN01000259">
    <property type="protein sequence ID" value="KOT28303.1"/>
    <property type="molecule type" value="Genomic_DNA"/>
</dbReference>
<proteinExistence type="predicted"/>
<dbReference type="Gene3D" id="1.10.357.10">
    <property type="entry name" value="Tetracycline Repressor, domain 2"/>
    <property type="match status" value="1"/>
</dbReference>
<keyword evidence="1 2" id="KW-0238">DNA-binding</keyword>
<evidence type="ECO:0000313" key="5">
    <source>
        <dbReference type="Proteomes" id="UP000037773"/>
    </source>
</evidence>
<dbReference type="Proteomes" id="UP000037773">
    <property type="component" value="Unassembled WGS sequence"/>
</dbReference>
<organism evidence="4 5">
    <name type="scientific">Streptomyces caelestis</name>
    <dbReference type="NCBI Taxonomy" id="36816"/>
    <lineage>
        <taxon>Bacteria</taxon>
        <taxon>Bacillati</taxon>
        <taxon>Actinomycetota</taxon>
        <taxon>Actinomycetes</taxon>
        <taxon>Kitasatosporales</taxon>
        <taxon>Streptomycetaceae</taxon>
        <taxon>Streptomyces</taxon>
    </lineage>
</organism>
<feature type="domain" description="HTH tetR-type" evidence="3">
    <location>
        <begin position="16"/>
        <end position="76"/>
    </location>
</feature>
<evidence type="ECO:0000256" key="2">
    <source>
        <dbReference type="PROSITE-ProRule" id="PRU00335"/>
    </source>
</evidence>
<evidence type="ECO:0000313" key="4">
    <source>
        <dbReference type="EMBL" id="KOT28303.1"/>
    </source>
</evidence>
<dbReference type="SUPFAM" id="SSF46689">
    <property type="entry name" value="Homeodomain-like"/>
    <property type="match status" value="1"/>
</dbReference>
<dbReference type="GO" id="GO:0003700">
    <property type="term" value="F:DNA-binding transcription factor activity"/>
    <property type="evidence" value="ECO:0007669"/>
    <property type="project" value="TreeGrafter"/>
</dbReference>
<reference evidence="4 5" key="1">
    <citation type="submission" date="2015-07" db="EMBL/GenBank/DDBJ databases">
        <authorList>
            <person name="Noorani M."/>
        </authorList>
    </citation>
    <scope>NUCLEOTIDE SEQUENCE [LARGE SCALE GENOMIC DNA]</scope>
    <source>
        <strain evidence="4 5">NRRL B-24567</strain>
    </source>
</reference>
<dbReference type="PATRIC" id="fig|36816.3.peg.7788"/>